<dbReference type="EMBL" id="HACA01022870">
    <property type="protein sequence ID" value="CDW40231.1"/>
    <property type="molecule type" value="Transcribed_RNA"/>
</dbReference>
<name>A0A0K2UR63_LEPSM</name>
<sequence length="16" mass="1883">MTRFDLKSIAKTRDSN</sequence>
<accession>A0A0K2UR63</accession>
<protein>
    <submittedName>
        <fullName evidence="1">Uncharacterized protein</fullName>
    </submittedName>
</protein>
<proteinExistence type="predicted"/>
<dbReference type="AlphaFoldDB" id="A0A0K2UR63"/>
<evidence type="ECO:0000313" key="1">
    <source>
        <dbReference type="EMBL" id="CDW40231.1"/>
    </source>
</evidence>
<organism evidence="1">
    <name type="scientific">Lepeophtheirus salmonis</name>
    <name type="common">Salmon louse</name>
    <name type="synonym">Caligus salmonis</name>
    <dbReference type="NCBI Taxonomy" id="72036"/>
    <lineage>
        <taxon>Eukaryota</taxon>
        <taxon>Metazoa</taxon>
        <taxon>Ecdysozoa</taxon>
        <taxon>Arthropoda</taxon>
        <taxon>Crustacea</taxon>
        <taxon>Multicrustacea</taxon>
        <taxon>Hexanauplia</taxon>
        <taxon>Copepoda</taxon>
        <taxon>Siphonostomatoida</taxon>
        <taxon>Caligidae</taxon>
        <taxon>Lepeophtheirus</taxon>
    </lineage>
</organism>
<reference evidence="1" key="1">
    <citation type="submission" date="2014-05" db="EMBL/GenBank/DDBJ databases">
        <authorList>
            <person name="Chronopoulou M."/>
        </authorList>
    </citation>
    <scope>NUCLEOTIDE SEQUENCE</scope>
    <source>
        <tissue evidence="1">Whole organism</tissue>
    </source>
</reference>